<accession>A0A0X8HD21</accession>
<feature type="transmembrane region" description="Helical" evidence="1">
    <location>
        <begin position="94"/>
        <end position="112"/>
    </location>
</feature>
<feature type="transmembrane region" description="Helical" evidence="1">
    <location>
        <begin position="200"/>
        <end position="220"/>
    </location>
</feature>
<dbReference type="PATRIC" id="fig|507626.3.peg.1319"/>
<proteinExistence type="predicted"/>
<keyword evidence="1" id="KW-0812">Transmembrane</keyword>
<dbReference type="RefSeq" id="WP_417935382.1">
    <property type="nucleotide sequence ID" value="NZ_CP014226.1"/>
</dbReference>
<dbReference type="EMBL" id="CP014226">
    <property type="protein sequence ID" value="AMD00402.1"/>
    <property type="molecule type" value="Genomic_DNA"/>
</dbReference>
<reference evidence="2 3" key="1">
    <citation type="journal article" date="2016" name="Genome Announc.">
        <title>Draft Genome Sequence of 'Halomonas chromatireducens' Strain AGD 8-3, a Haloalkaliphilic Chromate- and Selenite-Reducing Gammaproteobacterium.</title>
        <authorList>
            <person name="Sharko F.S."/>
            <person name="Shapovalova A.A."/>
            <person name="Tsygankova S.V."/>
            <person name="Komova A.V."/>
            <person name="Boulygina E.S."/>
            <person name="Teslyuk A.B."/>
            <person name="Gotovtsev P.M."/>
            <person name="Namsaraev Z.B."/>
            <person name="Khijniak T.V."/>
            <person name="Nedoluzhko A.V."/>
            <person name="Vasilov R.G."/>
        </authorList>
    </citation>
    <scope>NUCLEOTIDE SEQUENCE [LARGE SCALE GENOMIC DNA]</scope>
    <source>
        <strain evidence="2 3">AGD 8-3</strain>
    </source>
</reference>
<protein>
    <submittedName>
        <fullName evidence="2">Uncharacterized protein</fullName>
    </submittedName>
</protein>
<feature type="transmembrane region" description="Helical" evidence="1">
    <location>
        <begin position="421"/>
        <end position="438"/>
    </location>
</feature>
<dbReference type="AlphaFoldDB" id="A0A0X8HD21"/>
<sequence>MSLPDSTPTSLRHALAGVLILLGLVQQILAFAGIVILPHGVGYALWLATLLLWPDIPRRTRWQAGALTVIGLGLLIASRWRYEAAIAWPTITSGNTHVVAMLVGVSFIGILGNRSSSKRPLGHPVTGQRGTLGTWLGVHLLGTILNLSTVFMIGDRLERRAPLTTPQLLALNRGLSSAALWSPFFASMGVVMTLAPDMEYSRVLIIGLPLALLSGVLTTLELSRRFDLAEVAGFSLSPRSLLMPVTMASLVMLWHFKLTPELGIVSISTFLLPAVALASNLPAGPRWTLYRVRQHTLMRLPAMRGEIALFLSAGLLTLGLSTAIAAATGSEWTLFAHFGAWEAILSFLAIVASAIAGLHPIIGVSVLASMLDLGADRQTLFAFTALASWAVGTSVGPLSGINLSLQGRYGVSGYRMMKHNLVYALVMSGLVIGAILLLDQVSQTAQAFYSGHTYSETR</sequence>
<feature type="transmembrane region" description="Helical" evidence="1">
    <location>
        <begin position="132"/>
        <end position="153"/>
    </location>
</feature>
<name>A0A0X8HD21_9GAMM</name>
<feature type="transmembrane region" description="Helical" evidence="1">
    <location>
        <begin position="307"/>
        <end position="327"/>
    </location>
</feature>
<gene>
    <name evidence="2" type="ORF">LOKO_01334</name>
</gene>
<feature type="transmembrane region" description="Helical" evidence="1">
    <location>
        <begin position="347"/>
        <end position="368"/>
    </location>
</feature>
<organism evidence="2 3">
    <name type="scientific">Halomonas chromatireducens</name>
    <dbReference type="NCBI Taxonomy" id="507626"/>
    <lineage>
        <taxon>Bacteria</taxon>
        <taxon>Pseudomonadati</taxon>
        <taxon>Pseudomonadota</taxon>
        <taxon>Gammaproteobacteria</taxon>
        <taxon>Oceanospirillales</taxon>
        <taxon>Halomonadaceae</taxon>
        <taxon>Halomonas</taxon>
    </lineage>
</organism>
<keyword evidence="3" id="KW-1185">Reference proteome</keyword>
<feature type="transmembrane region" description="Helical" evidence="1">
    <location>
        <begin position="14"/>
        <end position="41"/>
    </location>
</feature>
<dbReference type="Proteomes" id="UP000063387">
    <property type="component" value="Chromosome"/>
</dbReference>
<dbReference type="STRING" id="507626.LOKO_01334"/>
<feature type="transmembrane region" description="Helical" evidence="1">
    <location>
        <begin position="61"/>
        <end position="82"/>
    </location>
</feature>
<evidence type="ECO:0000313" key="3">
    <source>
        <dbReference type="Proteomes" id="UP000063387"/>
    </source>
</evidence>
<reference evidence="2 3" key="2">
    <citation type="submission" date="2016-02" db="EMBL/GenBank/DDBJ databases">
        <authorList>
            <person name="Wen L."/>
            <person name="He K."/>
            <person name="Yang H."/>
        </authorList>
    </citation>
    <scope>NUCLEOTIDE SEQUENCE [LARGE SCALE GENOMIC DNA]</scope>
    <source>
        <strain evidence="2 3">AGD 8-3</strain>
    </source>
</reference>
<evidence type="ECO:0000256" key="1">
    <source>
        <dbReference type="SAM" id="Phobius"/>
    </source>
</evidence>
<dbReference type="KEGG" id="hco:LOKO_01334"/>
<feature type="transmembrane region" description="Helical" evidence="1">
    <location>
        <begin position="174"/>
        <end position="194"/>
    </location>
</feature>
<feature type="transmembrane region" description="Helical" evidence="1">
    <location>
        <begin position="262"/>
        <end position="283"/>
    </location>
</feature>
<keyword evidence="1" id="KW-1133">Transmembrane helix</keyword>
<feature type="transmembrane region" description="Helical" evidence="1">
    <location>
        <begin position="380"/>
        <end position="401"/>
    </location>
</feature>
<evidence type="ECO:0000313" key="2">
    <source>
        <dbReference type="EMBL" id="AMD00402.1"/>
    </source>
</evidence>
<keyword evidence="1" id="KW-0472">Membrane</keyword>